<organism evidence="1 2">
    <name type="scientific">Microbacterium hydrocarbonoxydans</name>
    <dbReference type="NCBI Taxonomy" id="273678"/>
    <lineage>
        <taxon>Bacteria</taxon>
        <taxon>Bacillati</taxon>
        <taxon>Actinomycetota</taxon>
        <taxon>Actinomycetes</taxon>
        <taxon>Micrococcales</taxon>
        <taxon>Microbacteriaceae</taxon>
        <taxon>Microbacterium</taxon>
    </lineage>
</organism>
<keyword evidence="2" id="KW-1185">Reference proteome</keyword>
<protein>
    <recommendedName>
        <fullName evidence="3">Capsule polysaccharide biosynthesis protein</fullName>
    </recommendedName>
</protein>
<proteinExistence type="predicted"/>
<dbReference type="AlphaFoldDB" id="A0A1H4NK42"/>
<sequence length="477" mass="52816">MTETSGMRALLDLEDAAPAVLFETIPGLDVPIWPLARWPFSRAIAETDIGTALPVYQRPTARQRALIAARRMIPNRHSTRHAPKADHLFVVSGWTKVRGQGGYRNWLADDFSEALGESSIVAQDAYLDALSGADQRPLNRSTYTYALANERIIRRTARRPLGPQDRARVERALRAIFDLVAFDVTDAGRERAIADALGRADRARHARDEFARLLDRVTPRRIYMQTAAYGNRAPEIALAHERGIEVAELQHGWIGSSHAAYNFGAAMREPAMVRCLPDTLLGYGEYWGRDIRFPGRFVPIGKPTLDRTTLNVLPWADRPRTVLFVSSNFEHDLVDSALLAVRDALPSDWSLVLRPHPVERATAAQRHAAVLAHDGIELDLSVDGGEALARSRAVIGFSSTMLFEALAYGCHTAVLESVLAEHYASADIFPTRIDRELTQVDVAVQGFLSPPTAVDRTLSDSVWRPDGTSAFADFARL</sequence>
<reference evidence="2" key="1">
    <citation type="submission" date="2016-10" db="EMBL/GenBank/DDBJ databases">
        <authorList>
            <person name="Varghese N."/>
            <person name="Submissions S."/>
        </authorList>
    </citation>
    <scope>NUCLEOTIDE SEQUENCE [LARGE SCALE GENOMIC DNA]</scope>
    <source>
        <strain evidence="2">DSM 16089</strain>
    </source>
</reference>
<evidence type="ECO:0000313" key="1">
    <source>
        <dbReference type="EMBL" id="SEB95640.1"/>
    </source>
</evidence>
<gene>
    <name evidence="1" type="ORF">SAMN04489807_2503</name>
</gene>
<accession>A0A1H4NK42</accession>
<dbReference type="EMBL" id="FNSQ01000005">
    <property type="protein sequence ID" value="SEB95640.1"/>
    <property type="molecule type" value="Genomic_DNA"/>
</dbReference>
<name>A0A1H4NK42_9MICO</name>
<dbReference type="RefSeq" id="WP_139305279.1">
    <property type="nucleotide sequence ID" value="NZ_FNSQ01000005.1"/>
</dbReference>
<evidence type="ECO:0000313" key="2">
    <source>
        <dbReference type="Proteomes" id="UP000183750"/>
    </source>
</evidence>
<dbReference type="OrthoDB" id="49588at2"/>
<evidence type="ECO:0008006" key="3">
    <source>
        <dbReference type="Google" id="ProtNLM"/>
    </source>
</evidence>
<dbReference type="Proteomes" id="UP000183750">
    <property type="component" value="Unassembled WGS sequence"/>
</dbReference>